<organism evidence="2 3">
    <name type="scientific">Klebsormidium nitens</name>
    <name type="common">Green alga</name>
    <name type="synonym">Ulothrix nitens</name>
    <dbReference type="NCBI Taxonomy" id="105231"/>
    <lineage>
        <taxon>Eukaryota</taxon>
        <taxon>Viridiplantae</taxon>
        <taxon>Streptophyta</taxon>
        <taxon>Klebsormidiophyceae</taxon>
        <taxon>Klebsormidiales</taxon>
        <taxon>Klebsormidiaceae</taxon>
        <taxon>Klebsormidium</taxon>
    </lineage>
</organism>
<dbReference type="PANTHER" id="PTHR47473:SF1">
    <property type="entry name" value="METHYLTRANSFERASE DOMAIN-CONTAINING PROTEIN"/>
    <property type="match status" value="1"/>
</dbReference>
<name>A0A1Y1ITQ9_KLENI</name>
<reference evidence="2 3" key="1">
    <citation type="journal article" date="2014" name="Nat. Commun.">
        <title>Klebsormidium flaccidum genome reveals primary factors for plant terrestrial adaptation.</title>
        <authorList>
            <person name="Hori K."/>
            <person name="Maruyama F."/>
            <person name="Fujisawa T."/>
            <person name="Togashi T."/>
            <person name="Yamamoto N."/>
            <person name="Seo M."/>
            <person name="Sato S."/>
            <person name="Yamada T."/>
            <person name="Mori H."/>
            <person name="Tajima N."/>
            <person name="Moriyama T."/>
            <person name="Ikeuchi M."/>
            <person name="Watanabe M."/>
            <person name="Wada H."/>
            <person name="Kobayashi K."/>
            <person name="Saito M."/>
            <person name="Masuda T."/>
            <person name="Sasaki-Sekimoto Y."/>
            <person name="Mashiguchi K."/>
            <person name="Awai K."/>
            <person name="Shimojima M."/>
            <person name="Masuda S."/>
            <person name="Iwai M."/>
            <person name="Nobusawa T."/>
            <person name="Narise T."/>
            <person name="Kondo S."/>
            <person name="Saito H."/>
            <person name="Sato R."/>
            <person name="Murakawa M."/>
            <person name="Ihara Y."/>
            <person name="Oshima-Yamada Y."/>
            <person name="Ohtaka K."/>
            <person name="Satoh M."/>
            <person name="Sonobe K."/>
            <person name="Ishii M."/>
            <person name="Ohtani R."/>
            <person name="Kanamori-Sato M."/>
            <person name="Honoki R."/>
            <person name="Miyazaki D."/>
            <person name="Mochizuki H."/>
            <person name="Umetsu J."/>
            <person name="Higashi K."/>
            <person name="Shibata D."/>
            <person name="Kamiya Y."/>
            <person name="Sato N."/>
            <person name="Nakamura Y."/>
            <person name="Tabata S."/>
            <person name="Ida S."/>
            <person name="Kurokawa K."/>
            <person name="Ohta H."/>
        </authorList>
    </citation>
    <scope>NUCLEOTIDE SEQUENCE [LARGE SCALE GENOMIC DNA]</scope>
    <source>
        <strain evidence="2 3">NIES-2285</strain>
    </source>
</reference>
<dbReference type="Proteomes" id="UP000054558">
    <property type="component" value="Unassembled WGS sequence"/>
</dbReference>
<dbReference type="GO" id="GO:0006578">
    <property type="term" value="P:amino-acid betaine biosynthetic process"/>
    <property type="evidence" value="ECO:0000318"/>
    <property type="project" value="GO_Central"/>
</dbReference>
<evidence type="ECO:0000259" key="1">
    <source>
        <dbReference type="Pfam" id="PF13649"/>
    </source>
</evidence>
<proteinExistence type="predicted"/>
<evidence type="ECO:0000313" key="2">
    <source>
        <dbReference type="EMBL" id="GAQ92949.1"/>
    </source>
</evidence>
<dbReference type="CDD" id="cd02440">
    <property type="entry name" value="AdoMet_MTases"/>
    <property type="match status" value="1"/>
</dbReference>
<dbReference type="EMBL" id="DF238167">
    <property type="protein sequence ID" value="GAQ92949.1"/>
    <property type="molecule type" value="Genomic_DNA"/>
</dbReference>
<dbReference type="STRING" id="105231.A0A1Y1ITQ9"/>
<evidence type="ECO:0000313" key="3">
    <source>
        <dbReference type="Proteomes" id="UP000054558"/>
    </source>
</evidence>
<protein>
    <submittedName>
        <fullName evidence="2">Betaine lipid synthase</fullName>
    </submittedName>
</protein>
<dbReference type="Pfam" id="PF11899">
    <property type="entry name" value="DUF3419"/>
    <property type="match status" value="1"/>
</dbReference>
<dbReference type="InterPro" id="IPR041698">
    <property type="entry name" value="Methyltransf_25"/>
</dbReference>
<dbReference type="Pfam" id="PF13649">
    <property type="entry name" value="Methyltransf_25"/>
    <property type="match status" value="1"/>
</dbReference>
<feature type="domain" description="Methyltransferase" evidence="1">
    <location>
        <begin position="77"/>
        <end position="173"/>
    </location>
</feature>
<dbReference type="OrthoDB" id="10253390at2759"/>
<accession>A0A1Y1ITQ9</accession>
<keyword evidence="3" id="KW-1185">Reference proteome</keyword>
<dbReference type="PANTHER" id="PTHR47473">
    <property type="entry name" value="BTA1P"/>
    <property type="match status" value="1"/>
</dbReference>
<dbReference type="SUPFAM" id="SSF53335">
    <property type="entry name" value="S-adenosyl-L-methionine-dependent methyltransferases"/>
    <property type="match status" value="2"/>
</dbReference>
<sequence length="683" mass="77427">MAFGMEQVAGFAADMQCISSMWFRKIQGGTHKERLESFYGPQAHAYDRFRANFLHGRKGMLAACAARLRGASGLVWVDLGGGTAENVDLMAQYLDLAAFQRIYVVDICPSLCAVAREKVAARGWHNVEVVEADACTFRAPDAAQLITFSYSLTMIPPFMAAVDNAVAGLAPDGIVGVADFYTSAKYDTPNRQHPFARRWFWKAVFDCDGIDLSPERRHYLEHSMEPVYEYNSSGRIPYVPYLRAPYYIWVGRHKKLQVVNLTRFPVRATDDIECRRPKGFPPTFLYSLSWEDPREDAKVLDINPNDTVLTLTSGGCNALDIILQGARCVVGVDMNPAQSYLLELKRVAVIRLPFEDVWKIFGEGRHERFEELLQRELGPFLSQGALKFWRKKAYYFKDGMYYHGGMGRLVKAVKVLAKITRKEDWVDSLVNAPTVEQQHELWTATAGQWLMRAGVMARALGFLVTNRVTMWFCAGVCKSQMALIKNEDNIYSYIVRCLDNVAKYSNLRDSNYFYRLCLTGRFARHCCPRFLEEDCFARLKHELAAGERLLIRTDSFVSQLCARQYTKVILMDHVDWLDQPDIDTLAAALKAQVRPGGRVIWRSASKQPHYARAIEAAGFKVIRVRCSDQYMDRVNMYASFYVGIRHGGPAIKQLVQEEKLDKPLRFRGAPPAKQNGPTPVAAA</sequence>
<gene>
    <name evidence="2" type="ORF">KFL_012180010</name>
</gene>
<dbReference type="InterPro" id="IPR029063">
    <property type="entry name" value="SAM-dependent_MTases_sf"/>
</dbReference>
<dbReference type="Gene3D" id="3.40.50.150">
    <property type="entry name" value="Vaccinia Virus protein VP39"/>
    <property type="match status" value="1"/>
</dbReference>
<dbReference type="OMA" id="VCDFYVQ"/>
<dbReference type="InterPro" id="IPR021829">
    <property type="entry name" value="DUF3419"/>
</dbReference>
<dbReference type="AlphaFoldDB" id="A0A1Y1ITQ9"/>